<sequence length="103" mass="11991">MEDDGEKNKQYAPDDFRREIEELTGDPENTGDFPEKINTGDLTAEDMNFWIKIKDKSITQTDLDQYIEKFSKKDPFQGNSMDYFRMFAVQRAQAIIGKKELGI</sequence>
<proteinExistence type="predicted"/>
<dbReference type="Proteomes" id="UP000178114">
    <property type="component" value="Unassembled WGS sequence"/>
</dbReference>
<gene>
    <name evidence="2" type="ORF">A2930_01515</name>
</gene>
<evidence type="ECO:0000256" key="1">
    <source>
        <dbReference type="SAM" id="MobiDB-lite"/>
    </source>
</evidence>
<evidence type="ECO:0000313" key="3">
    <source>
        <dbReference type="Proteomes" id="UP000178114"/>
    </source>
</evidence>
<dbReference type="AlphaFoldDB" id="A0A1F5WYS8"/>
<comment type="caution">
    <text evidence="2">The sequence shown here is derived from an EMBL/GenBank/DDBJ whole genome shotgun (WGS) entry which is preliminary data.</text>
</comment>
<feature type="compositionally biased region" description="Basic and acidic residues" evidence="1">
    <location>
        <begin position="1"/>
        <end position="21"/>
    </location>
</feature>
<dbReference type="STRING" id="1798351.A2930_01515"/>
<reference evidence="2 3" key="1">
    <citation type="journal article" date="2016" name="Nat. Commun.">
        <title>Thousands of microbial genomes shed light on interconnected biogeochemical processes in an aquifer system.</title>
        <authorList>
            <person name="Anantharaman K."/>
            <person name="Brown C.T."/>
            <person name="Hug L.A."/>
            <person name="Sharon I."/>
            <person name="Castelle C.J."/>
            <person name="Probst A.J."/>
            <person name="Thomas B.C."/>
            <person name="Singh A."/>
            <person name="Wilkins M.J."/>
            <person name="Karaoz U."/>
            <person name="Brodie E.L."/>
            <person name="Williams K.H."/>
            <person name="Hubbard S.S."/>
            <person name="Banfield J.F."/>
        </authorList>
    </citation>
    <scope>NUCLEOTIDE SEQUENCE [LARGE SCALE GENOMIC DNA]</scope>
</reference>
<organism evidence="2 3">
    <name type="scientific">Candidatus Giovannonibacteria bacterium RIFCSPLOWO2_01_FULL_45_34</name>
    <dbReference type="NCBI Taxonomy" id="1798351"/>
    <lineage>
        <taxon>Bacteria</taxon>
        <taxon>Candidatus Giovannoniibacteriota</taxon>
    </lineage>
</organism>
<feature type="region of interest" description="Disordered" evidence="1">
    <location>
        <begin position="1"/>
        <end position="39"/>
    </location>
</feature>
<dbReference type="EMBL" id="MFID01000028">
    <property type="protein sequence ID" value="OGF80790.1"/>
    <property type="molecule type" value="Genomic_DNA"/>
</dbReference>
<name>A0A1F5WYS8_9BACT</name>
<accession>A0A1F5WYS8</accession>
<evidence type="ECO:0000313" key="2">
    <source>
        <dbReference type="EMBL" id="OGF80790.1"/>
    </source>
</evidence>
<protein>
    <submittedName>
        <fullName evidence="2">Uncharacterized protein</fullName>
    </submittedName>
</protein>